<dbReference type="EMBL" id="GEMB01005642">
    <property type="protein sequence ID" value="JAR97680.1"/>
    <property type="molecule type" value="Transcribed_RNA"/>
</dbReference>
<evidence type="ECO:0000313" key="1">
    <source>
        <dbReference type="EMBL" id="JAR97680.1"/>
    </source>
</evidence>
<protein>
    <submittedName>
        <fullName evidence="1">Gastrula zinc finger</fullName>
    </submittedName>
</protein>
<proteinExistence type="predicted"/>
<sequence>MQSRINVVIVI</sequence>
<accession>A0A161M6S7</accession>
<organism evidence="1">
    <name type="scientific">Triatoma infestans</name>
    <name type="common">Assassin bug</name>
    <dbReference type="NCBI Taxonomy" id="30076"/>
    <lineage>
        <taxon>Eukaryota</taxon>
        <taxon>Metazoa</taxon>
        <taxon>Ecdysozoa</taxon>
        <taxon>Arthropoda</taxon>
        <taxon>Hexapoda</taxon>
        <taxon>Insecta</taxon>
        <taxon>Pterygota</taxon>
        <taxon>Neoptera</taxon>
        <taxon>Paraneoptera</taxon>
        <taxon>Hemiptera</taxon>
        <taxon>Heteroptera</taxon>
        <taxon>Panheteroptera</taxon>
        <taxon>Cimicomorpha</taxon>
        <taxon>Reduviidae</taxon>
        <taxon>Triatominae</taxon>
        <taxon>Triatoma</taxon>
    </lineage>
</organism>
<name>A0A161M6S7_TRIIF</name>
<reference evidence="1" key="1">
    <citation type="submission" date="2016-04" db="EMBL/GenBank/DDBJ databases">
        <authorList>
            <person name="Calderon-Fernandez G.M.Sr."/>
        </authorList>
    </citation>
    <scope>NUCLEOTIDE SEQUENCE</scope>
    <source>
        <strain evidence="1">Int1</strain>
        <tissue evidence="1">Integument</tissue>
    </source>
</reference>
<reference evidence="1" key="2">
    <citation type="journal article" date="2017" name="J. Med. Entomol.">
        <title>Transcriptome Analysis of the Triatoma infestans (Hemiptera: Reduviidae) Integument.</title>
        <authorList>
            <person name="Calderon-Fernandez G.M."/>
            <person name="Moriconi D.E."/>
            <person name="Dulbecco A.B."/>
            <person name="Juarez M.P."/>
        </authorList>
    </citation>
    <scope>NUCLEOTIDE SEQUENCE</scope>
    <source>
        <strain evidence="1">Int1</strain>
        <tissue evidence="1">Integument</tissue>
    </source>
</reference>